<dbReference type="Proteomes" id="UP000790709">
    <property type="component" value="Unassembled WGS sequence"/>
</dbReference>
<accession>A0ACB8B0Z5</accession>
<evidence type="ECO:0000313" key="1">
    <source>
        <dbReference type="EMBL" id="KAH7919346.1"/>
    </source>
</evidence>
<organism evidence="1 2">
    <name type="scientific">Leucogyrophana mollusca</name>
    <dbReference type="NCBI Taxonomy" id="85980"/>
    <lineage>
        <taxon>Eukaryota</taxon>
        <taxon>Fungi</taxon>
        <taxon>Dikarya</taxon>
        <taxon>Basidiomycota</taxon>
        <taxon>Agaricomycotina</taxon>
        <taxon>Agaricomycetes</taxon>
        <taxon>Agaricomycetidae</taxon>
        <taxon>Boletales</taxon>
        <taxon>Boletales incertae sedis</taxon>
        <taxon>Leucogyrophana</taxon>
    </lineage>
</organism>
<protein>
    <submittedName>
        <fullName evidence="1">Uncharacterized protein</fullName>
    </submittedName>
</protein>
<name>A0ACB8B0Z5_9AGAM</name>
<dbReference type="EMBL" id="MU266669">
    <property type="protein sequence ID" value="KAH7919346.1"/>
    <property type="molecule type" value="Genomic_DNA"/>
</dbReference>
<sequence>MVSFSVVSWCLIAFRYAIKFLHLTVNSNLCNSYRKLTGSVKWLISTDLLTAPGVSSSTLRVHLSLDSSLQGPLGGSFALRSLRTNKADVAVGVPQEITDKLDVRCENGE</sequence>
<reference evidence="1" key="1">
    <citation type="journal article" date="2021" name="New Phytol.">
        <title>Evolutionary innovations through gain and loss of genes in the ectomycorrhizal Boletales.</title>
        <authorList>
            <person name="Wu G."/>
            <person name="Miyauchi S."/>
            <person name="Morin E."/>
            <person name="Kuo A."/>
            <person name="Drula E."/>
            <person name="Varga T."/>
            <person name="Kohler A."/>
            <person name="Feng B."/>
            <person name="Cao Y."/>
            <person name="Lipzen A."/>
            <person name="Daum C."/>
            <person name="Hundley H."/>
            <person name="Pangilinan J."/>
            <person name="Johnson J."/>
            <person name="Barry K."/>
            <person name="LaButti K."/>
            <person name="Ng V."/>
            <person name="Ahrendt S."/>
            <person name="Min B."/>
            <person name="Choi I.G."/>
            <person name="Park H."/>
            <person name="Plett J.M."/>
            <person name="Magnuson J."/>
            <person name="Spatafora J.W."/>
            <person name="Nagy L.G."/>
            <person name="Henrissat B."/>
            <person name="Grigoriev I.V."/>
            <person name="Yang Z.L."/>
            <person name="Xu J."/>
            <person name="Martin F.M."/>
        </authorList>
    </citation>
    <scope>NUCLEOTIDE SEQUENCE</scope>
    <source>
        <strain evidence="1">KUC20120723A-06</strain>
    </source>
</reference>
<proteinExistence type="predicted"/>
<gene>
    <name evidence="1" type="ORF">BV22DRAFT_1040987</name>
</gene>
<evidence type="ECO:0000313" key="2">
    <source>
        <dbReference type="Proteomes" id="UP000790709"/>
    </source>
</evidence>
<comment type="caution">
    <text evidence="1">The sequence shown here is derived from an EMBL/GenBank/DDBJ whole genome shotgun (WGS) entry which is preliminary data.</text>
</comment>
<keyword evidence="2" id="KW-1185">Reference proteome</keyword>